<keyword evidence="3" id="KW-1003">Cell membrane</keyword>
<feature type="transmembrane region" description="Helical" evidence="7">
    <location>
        <begin position="336"/>
        <end position="358"/>
    </location>
</feature>
<feature type="domain" description="Major facilitator superfamily (MFS) profile" evidence="8">
    <location>
        <begin position="11"/>
        <end position="390"/>
    </location>
</feature>
<dbReference type="InterPro" id="IPR020846">
    <property type="entry name" value="MFS_dom"/>
</dbReference>
<feature type="transmembrane region" description="Helical" evidence="7">
    <location>
        <begin position="277"/>
        <end position="295"/>
    </location>
</feature>
<dbReference type="GO" id="GO:0022857">
    <property type="term" value="F:transmembrane transporter activity"/>
    <property type="evidence" value="ECO:0007669"/>
    <property type="project" value="InterPro"/>
</dbReference>
<keyword evidence="4 7" id="KW-0812">Transmembrane</keyword>
<dbReference type="PROSITE" id="PS50850">
    <property type="entry name" value="MFS"/>
    <property type="match status" value="1"/>
</dbReference>
<evidence type="ECO:0000313" key="10">
    <source>
        <dbReference type="Proteomes" id="UP000033651"/>
    </source>
</evidence>
<dbReference type="AlphaFoldDB" id="A0A0F3K888"/>
<dbReference type="Proteomes" id="UP000033651">
    <property type="component" value="Unassembled WGS sequence"/>
</dbReference>
<keyword evidence="2" id="KW-0813">Transport</keyword>
<feature type="transmembrane region" description="Helical" evidence="7">
    <location>
        <begin position="247"/>
        <end position="265"/>
    </location>
</feature>
<reference evidence="9 10" key="1">
    <citation type="submission" date="2015-03" db="EMBL/GenBank/DDBJ databases">
        <title>Draft genome sequence of Luteibacter yeojuensis strain SU11.</title>
        <authorList>
            <person name="Sulaiman J."/>
            <person name="Priya K."/>
            <person name="Chan K.-G."/>
        </authorList>
    </citation>
    <scope>NUCLEOTIDE SEQUENCE [LARGE SCALE GENOMIC DNA]</scope>
    <source>
        <strain evidence="9 10">SU11</strain>
    </source>
</reference>
<feature type="transmembrane region" description="Helical" evidence="7">
    <location>
        <begin position="301"/>
        <end position="324"/>
    </location>
</feature>
<dbReference type="PATRIC" id="fig|345309.4.peg.3369"/>
<dbReference type="Gene3D" id="1.20.1250.20">
    <property type="entry name" value="MFS general substrate transporter like domains"/>
    <property type="match status" value="1"/>
</dbReference>
<keyword evidence="5 7" id="KW-1133">Transmembrane helix</keyword>
<evidence type="ECO:0000313" key="9">
    <source>
        <dbReference type="EMBL" id="KJV27443.1"/>
    </source>
</evidence>
<evidence type="ECO:0000256" key="2">
    <source>
        <dbReference type="ARBA" id="ARBA00022448"/>
    </source>
</evidence>
<dbReference type="InterPro" id="IPR005829">
    <property type="entry name" value="Sugar_transporter_CS"/>
</dbReference>
<dbReference type="SUPFAM" id="SSF103473">
    <property type="entry name" value="MFS general substrate transporter"/>
    <property type="match status" value="1"/>
</dbReference>
<dbReference type="PANTHER" id="PTHR23517:SF2">
    <property type="entry name" value="MULTIDRUG RESISTANCE PROTEIN MDTH"/>
    <property type="match status" value="1"/>
</dbReference>
<feature type="transmembrane region" description="Helical" evidence="7">
    <location>
        <begin position="134"/>
        <end position="152"/>
    </location>
</feature>
<evidence type="ECO:0000256" key="6">
    <source>
        <dbReference type="ARBA" id="ARBA00023136"/>
    </source>
</evidence>
<feature type="transmembrane region" description="Helical" evidence="7">
    <location>
        <begin position="211"/>
        <end position="235"/>
    </location>
</feature>
<evidence type="ECO:0000259" key="8">
    <source>
        <dbReference type="PROSITE" id="PS50850"/>
    </source>
</evidence>
<evidence type="ECO:0000256" key="1">
    <source>
        <dbReference type="ARBA" id="ARBA00004651"/>
    </source>
</evidence>
<keyword evidence="6 7" id="KW-0472">Membrane</keyword>
<sequence length="398" mass="40843">MSQLSPLERRSALTLALVISLRLFGLFLILPVFSVYARAMPDATPLLVGLALGVYGIGQMLLQVPLGMLSDRIGRKPAISLGLVVFAAGGAVAAFSHTLTGIVIGRALQGMGAVAGAGTALAADLTADANRSKVMGIIGVSIGISFLLALILGPPLEAVAGLGGLFGLTSLLALGAMGLLWWLVPTPARAQRPATGSVRDILAMLGDRSMLVLNGSVFFLHALLTASFVGLPLLLTDVFDVPVARHWTLYLPVMVIAALVMGAFMPRMRDTARSARIVVGCVVALGLSLAGMALASTHEWLLGFAAAVFFSAFNLLEAALPSLVSRIAPAHLRGAAMGAYSTSQFFGAFVGGAVGGLALGGLGLHGVFGCAAALTLAWLPLVLWGTRRIADDEALAAG</sequence>
<organism evidence="9 10">
    <name type="scientific">Luteibacter yeojuensis</name>
    <dbReference type="NCBI Taxonomy" id="345309"/>
    <lineage>
        <taxon>Bacteria</taxon>
        <taxon>Pseudomonadati</taxon>
        <taxon>Pseudomonadota</taxon>
        <taxon>Gammaproteobacteria</taxon>
        <taxon>Lysobacterales</taxon>
        <taxon>Rhodanobacteraceae</taxon>
        <taxon>Luteibacter</taxon>
    </lineage>
</organism>
<comment type="caution">
    <text evidence="9">The sequence shown here is derived from an EMBL/GenBank/DDBJ whole genome shotgun (WGS) entry which is preliminary data.</text>
</comment>
<proteinExistence type="predicted"/>
<feature type="transmembrane region" description="Helical" evidence="7">
    <location>
        <begin position="364"/>
        <end position="384"/>
    </location>
</feature>
<comment type="subcellular location">
    <subcellularLocation>
        <location evidence="1">Cell membrane</location>
        <topology evidence="1">Multi-pass membrane protein</topology>
    </subcellularLocation>
</comment>
<dbReference type="RefSeq" id="WP_045831000.1">
    <property type="nucleotide sequence ID" value="NZ_JZRB01000048.1"/>
</dbReference>
<dbReference type="EMBL" id="JZRB01000048">
    <property type="protein sequence ID" value="KJV27443.1"/>
    <property type="molecule type" value="Genomic_DNA"/>
</dbReference>
<dbReference type="InterPro" id="IPR050171">
    <property type="entry name" value="MFS_Transporters"/>
</dbReference>
<dbReference type="OrthoDB" id="9764259at2"/>
<feature type="transmembrane region" description="Helical" evidence="7">
    <location>
        <begin position="43"/>
        <end position="66"/>
    </location>
</feature>
<feature type="transmembrane region" description="Helical" evidence="7">
    <location>
        <begin position="12"/>
        <end position="37"/>
    </location>
</feature>
<dbReference type="GO" id="GO:0005886">
    <property type="term" value="C:plasma membrane"/>
    <property type="evidence" value="ECO:0007669"/>
    <property type="project" value="UniProtKB-SubCell"/>
</dbReference>
<dbReference type="PROSITE" id="PS00216">
    <property type="entry name" value="SUGAR_TRANSPORT_1"/>
    <property type="match status" value="1"/>
</dbReference>
<dbReference type="InterPro" id="IPR036259">
    <property type="entry name" value="MFS_trans_sf"/>
</dbReference>
<feature type="transmembrane region" description="Helical" evidence="7">
    <location>
        <begin position="158"/>
        <end position="184"/>
    </location>
</feature>
<evidence type="ECO:0000256" key="7">
    <source>
        <dbReference type="SAM" id="Phobius"/>
    </source>
</evidence>
<evidence type="ECO:0000256" key="5">
    <source>
        <dbReference type="ARBA" id="ARBA00022989"/>
    </source>
</evidence>
<feature type="transmembrane region" description="Helical" evidence="7">
    <location>
        <begin position="78"/>
        <end position="96"/>
    </location>
</feature>
<keyword evidence="10" id="KW-1185">Reference proteome</keyword>
<name>A0A0F3K888_9GAMM</name>
<evidence type="ECO:0000256" key="3">
    <source>
        <dbReference type="ARBA" id="ARBA00022475"/>
    </source>
</evidence>
<dbReference type="PANTHER" id="PTHR23517">
    <property type="entry name" value="RESISTANCE PROTEIN MDTM, PUTATIVE-RELATED-RELATED"/>
    <property type="match status" value="1"/>
</dbReference>
<dbReference type="InterPro" id="IPR011701">
    <property type="entry name" value="MFS"/>
</dbReference>
<accession>A0A0F3K888</accession>
<dbReference type="Pfam" id="PF07690">
    <property type="entry name" value="MFS_1"/>
    <property type="match status" value="1"/>
</dbReference>
<protein>
    <submittedName>
        <fullName evidence="9">MFS transporter</fullName>
    </submittedName>
</protein>
<evidence type="ECO:0000256" key="4">
    <source>
        <dbReference type="ARBA" id="ARBA00022692"/>
    </source>
</evidence>
<gene>
    <name evidence="9" type="ORF">VI08_17900</name>
</gene>